<dbReference type="PRINTS" id="PR00111">
    <property type="entry name" value="ABHYDROLASE"/>
</dbReference>
<evidence type="ECO:0000256" key="1">
    <source>
        <dbReference type="SAM" id="MobiDB-lite"/>
    </source>
</evidence>
<accession>A0A1A9B456</accession>
<name>A0A1A9B456_9ACTN</name>
<evidence type="ECO:0000259" key="2">
    <source>
        <dbReference type="Pfam" id="PF00561"/>
    </source>
</evidence>
<dbReference type="Gene3D" id="3.40.50.1820">
    <property type="entry name" value="alpha/beta hydrolase"/>
    <property type="match status" value="1"/>
</dbReference>
<dbReference type="InterPro" id="IPR000073">
    <property type="entry name" value="AB_hydrolase_1"/>
</dbReference>
<dbReference type="EMBL" id="FLRH01000003">
    <property type="protein sequence ID" value="SBT63697.1"/>
    <property type="molecule type" value="Genomic_DNA"/>
</dbReference>
<proteinExistence type="predicted"/>
<dbReference type="PANTHER" id="PTHR43433:SF10">
    <property type="entry name" value="AB HYDROLASE-1 DOMAIN-CONTAINING PROTEIN"/>
    <property type="match status" value="1"/>
</dbReference>
<sequence>MRSDRAPGRPATPATTVPEARLSHPPTHRAHIVRSGRRSLAVDVAGAERGWPVFLMHGTPGSRNGPRPRSSVLYRLGVRLISYDRPGYGGSSRLPGRRVADAAADVAAIADDLGLDEFSVVGRSGGGPHALACAALLPERVRRTAVLVGLAPAGATGLDWFGGMTEANVRDYGTAEHDEVVLAEQLRLRAERTIDDPGSLLALLVEQMTEADRRVVAGVPIRRQLTDAYAEALRRGPDGWIDDVLALRADWGISLAEIRMPVRLWHGADDNFAPASHTRWLAGRIPGAQLHVQHRSAHFGAVEVLPEMLAWLTRPSERTPVRSDAGR</sequence>
<keyword evidence="4" id="KW-1185">Reference proteome</keyword>
<dbReference type="InterPro" id="IPR050471">
    <property type="entry name" value="AB_hydrolase"/>
</dbReference>
<evidence type="ECO:0000313" key="3">
    <source>
        <dbReference type="EMBL" id="SBT63697.1"/>
    </source>
</evidence>
<dbReference type="Pfam" id="PF00561">
    <property type="entry name" value="Abhydrolase_1"/>
    <property type="match status" value="1"/>
</dbReference>
<feature type="region of interest" description="Disordered" evidence="1">
    <location>
        <begin position="1"/>
        <end position="28"/>
    </location>
</feature>
<dbReference type="PANTHER" id="PTHR43433">
    <property type="entry name" value="HYDROLASE, ALPHA/BETA FOLD FAMILY PROTEIN"/>
    <property type="match status" value="1"/>
</dbReference>
<dbReference type="GO" id="GO:0003824">
    <property type="term" value="F:catalytic activity"/>
    <property type="evidence" value="ECO:0007669"/>
    <property type="project" value="UniProtKB-ARBA"/>
</dbReference>
<dbReference type="AlphaFoldDB" id="A0A1A9B456"/>
<organism evidence="3 4">
    <name type="scientific">Micromonospora sediminicola</name>
    <dbReference type="NCBI Taxonomy" id="946078"/>
    <lineage>
        <taxon>Bacteria</taxon>
        <taxon>Bacillati</taxon>
        <taxon>Actinomycetota</taxon>
        <taxon>Actinomycetes</taxon>
        <taxon>Micromonosporales</taxon>
        <taxon>Micromonosporaceae</taxon>
        <taxon>Micromonospora</taxon>
    </lineage>
</organism>
<evidence type="ECO:0000313" key="4">
    <source>
        <dbReference type="Proteomes" id="UP000199558"/>
    </source>
</evidence>
<dbReference type="STRING" id="946078.GA0070622_0655"/>
<dbReference type="InterPro" id="IPR029058">
    <property type="entry name" value="AB_hydrolase_fold"/>
</dbReference>
<reference evidence="4" key="1">
    <citation type="submission" date="2016-06" db="EMBL/GenBank/DDBJ databases">
        <authorList>
            <person name="Varghese N."/>
            <person name="Submissions Spin"/>
        </authorList>
    </citation>
    <scope>NUCLEOTIDE SEQUENCE [LARGE SCALE GENOMIC DNA]</scope>
    <source>
        <strain evidence="4">DSM 45794</strain>
    </source>
</reference>
<protein>
    <submittedName>
        <fullName evidence="3">Pimeloyl-ACP methyl ester carboxylesterase</fullName>
    </submittedName>
</protein>
<feature type="domain" description="AB hydrolase-1" evidence="2">
    <location>
        <begin position="52"/>
        <end position="300"/>
    </location>
</feature>
<dbReference type="SUPFAM" id="SSF53474">
    <property type="entry name" value="alpha/beta-Hydrolases"/>
    <property type="match status" value="1"/>
</dbReference>
<dbReference type="Proteomes" id="UP000199558">
    <property type="component" value="Unassembled WGS sequence"/>
</dbReference>
<dbReference type="RefSeq" id="WP_396837263.1">
    <property type="nucleotide sequence ID" value="NZ_FLRH01000003.1"/>
</dbReference>
<gene>
    <name evidence="3" type="ORF">GA0070622_0655</name>
</gene>